<comment type="catalytic activity">
    <reaction evidence="10 12">
        <text>O-phospho-L-threonyl-[protein] + H2O = L-threonyl-[protein] + phosphate</text>
        <dbReference type="Rhea" id="RHEA:47004"/>
        <dbReference type="Rhea" id="RHEA-COMP:11060"/>
        <dbReference type="Rhea" id="RHEA-COMP:11605"/>
        <dbReference type="ChEBI" id="CHEBI:15377"/>
        <dbReference type="ChEBI" id="CHEBI:30013"/>
        <dbReference type="ChEBI" id="CHEBI:43474"/>
        <dbReference type="ChEBI" id="CHEBI:61977"/>
        <dbReference type="EC" id="3.1.3.16"/>
    </reaction>
</comment>
<feature type="region of interest" description="Disordered" evidence="13">
    <location>
        <begin position="224"/>
        <end position="266"/>
    </location>
</feature>
<keyword evidence="7 12" id="KW-0904">Protein phosphatase</keyword>
<comment type="subcellular location">
    <subcellularLocation>
        <location evidence="1 12">Nucleus</location>
    </subcellularLocation>
</comment>
<evidence type="ECO:0000256" key="12">
    <source>
        <dbReference type="RuleBase" id="RU367080"/>
    </source>
</evidence>
<evidence type="ECO:0000259" key="14">
    <source>
        <dbReference type="PROSITE" id="PS51479"/>
    </source>
</evidence>
<keyword evidence="8 12" id="KW-0539">Nucleus</keyword>
<sequence length="668" mass="73951">MAPSVKDAVYKIQTTLLDGVKTEAQLHAAANLLSKSDYEDVVTERTIVNLCGYPLCSNKLPASEEQQQQRKRKGRYRISLKDHKVYDLQETWLYCSTPCLINSRTFSDCLLPPDRNADAALEWNSDRILHILEAVGSLSLDDAETENVSETPKNVPEPAPKKNVLEEFKEGRKNENNNNSEEKFSSELLIHEQENGSGEKILVAFDSSSAGPSDAIEGYVPQGEQRRLHLQPPADKSVSKSPKKKGPKKSKNSLKRGAPRKESDFSSTIIIGQPCADVALNGATSSIVISEETLNQKDQKSERKLDLQNENKSEVMKLRSALKTQGVKQLNRSVTWADEKKFEQSDHIEVLEKRTLDNSNTSSIVALHSLESTSQSATFGKDAESLESIRAEFNEANVKASRLEAAEVFAKALTEAANAVASGEVDASEAASKVGICIIPGTDDEDPQKTQNDVEKLDSTQPTWTSLPSTIDEEAYDARECWFDDPPDGFSLELSPFATMWMALDRWITCSSVAHLYGRDDSDADDFSTVNGREYPRKIVSGGGLSTEIERTVASCISRALPAVVQSLRLPTPISSLEQALGRFLNTMTFIDAIPPFRMNQWRVIVVLFLDALSVHHIPSLGPQIMNKRPLIHKVLEAAEMTYEEYKTMKELLIPLGRCPRFSSQSGG</sequence>
<protein>
    <recommendedName>
        <fullName evidence="12">RNA polymerase II subunit B1 CTD phosphatase RPAP2 homolog</fullName>
        <ecNumber evidence="12">3.1.3.16</ecNumber>
    </recommendedName>
</protein>
<dbReference type="GO" id="GO:0008270">
    <property type="term" value="F:zinc ion binding"/>
    <property type="evidence" value="ECO:0007669"/>
    <property type="project" value="UniProtKB-KW"/>
</dbReference>
<keyword evidence="3 12" id="KW-0479">Metal-binding</keyword>
<proteinExistence type="evidence at transcript level"/>
<feature type="domain" description="RTR1-type" evidence="14">
    <location>
        <begin position="28"/>
        <end position="125"/>
    </location>
</feature>
<evidence type="ECO:0000256" key="11">
    <source>
        <dbReference type="PROSITE-ProRule" id="PRU00812"/>
    </source>
</evidence>
<comment type="similarity">
    <text evidence="2 11 12">Belongs to the RPAP2 family.</text>
</comment>
<dbReference type="AlphaFoldDB" id="B8LQ23"/>
<comment type="catalytic activity">
    <reaction evidence="9 12">
        <text>O-phospho-L-seryl-[protein] + H2O = L-seryl-[protein] + phosphate</text>
        <dbReference type="Rhea" id="RHEA:20629"/>
        <dbReference type="Rhea" id="RHEA-COMP:9863"/>
        <dbReference type="Rhea" id="RHEA-COMP:11604"/>
        <dbReference type="ChEBI" id="CHEBI:15377"/>
        <dbReference type="ChEBI" id="CHEBI:29999"/>
        <dbReference type="ChEBI" id="CHEBI:43474"/>
        <dbReference type="ChEBI" id="CHEBI:83421"/>
        <dbReference type="EC" id="3.1.3.16"/>
    </reaction>
</comment>
<dbReference type="PANTHER" id="PTHR14732:SF0">
    <property type="entry name" value="RNA POLYMERASE II SUBUNIT B1 CTD PHOSPHATASE RPAP2-RELATED"/>
    <property type="match status" value="1"/>
</dbReference>
<name>B8LQ23_PICSI</name>
<evidence type="ECO:0000256" key="1">
    <source>
        <dbReference type="ARBA" id="ARBA00004123"/>
    </source>
</evidence>
<dbReference type="GO" id="GO:0043175">
    <property type="term" value="F:RNA polymerase core enzyme binding"/>
    <property type="evidence" value="ECO:0007669"/>
    <property type="project" value="UniProtKB-UniRule"/>
</dbReference>
<dbReference type="GO" id="GO:0008420">
    <property type="term" value="F:RNA polymerase II CTD heptapeptide repeat phosphatase activity"/>
    <property type="evidence" value="ECO:0007669"/>
    <property type="project" value="UniProtKB-UniRule"/>
</dbReference>
<dbReference type="OMA" id="WMGPSNA"/>
<evidence type="ECO:0000256" key="8">
    <source>
        <dbReference type="ARBA" id="ARBA00023242"/>
    </source>
</evidence>
<evidence type="ECO:0000256" key="5">
    <source>
        <dbReference type="ARBA" id="ARBA00022801"/>
    </source>
</evidence>
<keyword evidence="5 12" id="KW-0378">Hydrolase</keyword>
<evidence type="ECO:0000256" key="4">
    <source>
        <dbReference type="ARBA" id="ARBA00022771"/>
    </source>
</evidence>
<evidence type="ECO:0000256" key="10">
    <source>
        <dbReference type="ARBA" id="ARBA00048336"/>
    </source>
</evidence>
<feature type="region of interest" description="Disordered" evidence="13">
    <location>
        <begin position="441"/>
        <end position="467"/>
    </location>
</feature>
<dbReference type="InterPro" id="IPR007308">
    <property type="entry name" value="Rtr1/RPAP2_dom"/>
</dbReference>
<evidence type="ECO:0000256" key="9">
    <source>
        <dbReference type="ARBA" id="ARBA00047761"/>
    </source>
</evidence>
<comment type="function">
    <text evidence="12">Putative RNA polymerase II subunit B1 C-terminal domain (CTD) phosphatase involved in RNA polymerase II transcription regulation.</text>
</comment>
<evidence type="ECO:0000256" key="7">
    <source>
        <dbReference type="ARBA" id="ARBA00022912"/>
    </source>
</evidence>
<reference evidence="15" key="1">
    <citation type="submission" date="2007-06" db="EMBL/GenBank/DDBJ databases">
        <title>Full length cDNA sequences from Sitka Spruce (Picea sitchensis).</title>
        <authorList>
            <person name="Ralph S.G."/>
            <person name="Chun H.E."/>
            <person name="Liao N."/>
            <person name="Ali J."/>
            <person name="Reid K."/>
            <person name="Kolosova N."/>
            <person name="Cooper N."/>
            <person name="Cullis C."/>
            <person name="Jancsik S."/>
            <person name="Moore R."/>
            <person name="Mayo M."/>
            <person name="Wagner S."/>
            <person name="Holt R.A."/>
            <person name="Jones S.J.M."/>
            <person name="Marra M.A."/>
            <person name="Ritland C.E."/>
            <person name="Ritland K."/>
            <person name="Bohlmann J."/>
        </authorList>
    </citation>
    <scope>NUCLEOTIDE SEQUENCE</scope>
    <source>
        <tissue evidence="15">Bark</tissue>
    </source>
</reference>
<dbReference type="EC" id="3.1.3.16" evidence="12"/>
<evidence type="ECO:0000256" key="3">
    <source>
        <dbReference type="ARBA" id="ARBA00022723"/>
    </source>
</evidence>
<organism evidence="15">
    <name type="scientific">Picea sitchensis</name>
    <name type="common">Sitka spruce</name>
    <name type="synonym">Pinus sitchensis</name>
    <dbReference type="NCBI Taxonomy" id="3332"/>
    <lineage>
        <taxon>Eukaryota</taxon>
        <taxon>Viridiplantae</taxon>
        <taxon>Streptophyta</taxon>
        <taxon>Embryophyta</taxon>
        <taxon>Tracheophyta</taxon>
        <taxon>Spermatophyta</taxon>
        <taxon>Pinopsida</taxon>
        <taxon>Pinidae</taxon>
        <taxon>Conifers I</taxon>
        <taxon>Pinales</taxon>
        <taxon>Pinaceae</taxon>
        <taxon>Picea</taxon>
    </lineage>
</organism>
<dbReference type="Gene3D" id="1.25.40.820">
    <property type="match status" value="1"/>
</dbReference>
<dbReference type="InterPro" id="IPR039693">
    <property type="entry name" value="Rtr1/RPAP2"/>
</dbReference>
<dbReference type="PANTHER" id="PTHR14732">
    <property type="entry name" value="RNA POLYMERASE II SUBUNIT B1 CTD PHOSPHATASE RPAP2-RELATED"/>
    <property type="match status" value="1"/>
</dbReference>
<dbReference type="InterPro" id="IPR038534">
    <property type="entry name" value="Rtr1/RPAP2_sf"/>
</dbReference>
<keyword evidence="6 12" id="KW-0862">Zinc</keyword>
<feature type="compositionally biased region" description="Basic residues" evidence="13">
    <location>
        <begin position="241"/>
        <end position="258"/>
    </location>
</feature>
<evidence type="ECO:0000256" key="6">
    <source>
        <dbReference type="ARBA" id="ARBA00022833"/>
    </source>
</evidence>
<dbReference type="EMBL" id="EF677960">
    <property type="protein sequence ID" value="ABR17753.1"/>
    <property type="molecule type" value="mRNA"/>
</dbReference>
<feature type="region of interest" description="Disordered" evidence="13">
    <location>
        <begin position="143"/>
        <end position="163"/>
    </location>
</feature>
<dbReference type="Pfam" id="PF04181">
    <property type="entry name" value="RPAP2_Rtr1"/>
    <property type="match status" value="1"/>
</dbReference>
<keyword evidence="4 12" id="KW-0863">Zinc-finger</keyword>
<dbReference type="GO" id="GO:0005737">
    <property type="term" value="C:cytoplasm"/>
    <property type="evidence" value="ECO:0007669"/>
    <property type="project" value="TreeGrafter"/>
</dbReference>
<accession>B8LQ23</accession>
<evidence type="ECO:0000313" key="15">
    <source>
        <dbReference type="EMBL" id="ABR17753.1"/>
    </source>
</evidence>
<evidence type="ECO:0000256" key="2">
    <source>
        <dbReference type="ARBA" id="ARBA00005676"/>
    </source>
</evidence>
<dbReference type="GO" id="GO:0005634">
    <property type="term" value="C:nucleus"/>
    <property type="evidence" value="ECO:0007669"/>
    <property type="project" value="UniProtKB-SubCell"/>
</dbReference>
<evidence type="ECO:0000256" key="13">
    <source>
        <dbReference type="SAM" id="MobiDB-lite"/>
    </source>
</evidence>
<dbReference type="PROSITE" id="PS51479">
    <property type="entry name" value="ZF_RTR1"/>
    <property type="match status" value="1"/>
</dbReference>